<dbReference type="Proteomes" id="UP001592582">
    <property type="component" value="Unassembled WGS sequence"/>
</dbReference>
<reference evidence="1 2" key="1">
    <citation type="submission" date="2024-09" db="EMBL/GenBank/DDBJ databases">
        <authorList>
            <person name="Lee S.D."/>
        </authorList>
    </citation>
    <scope>NUCLEOTIDE SEQUENCE [LARGE SCALE GENOMIC DNA]</scope>
    <source>
        <strain evidence="1 2">N1-1</strain>
    </source>
</reference>
<evidence type="ECO:0008006" key="3">
    <source>
        <dbReference type="Google" id="ProtNLM"/>
    </source>
</evidence>
<sequence length="350" mass="37322">MYDYSADPRLLLGLLADPIRALRTEGIPLVHVRRGWLHGTHLVVTVRPLAPVPVSLDGFAAAAGSIASELAAAPPSEAEYLDRAEQLARWEGVPAPYLPLRPQGFSEAGPALLPDRWSAELLDARDQLAGRLTEPVLAAAALPTAVLLPHAARVLALCARAHPYGIGIGTLPLRSHTEGIWSATGGTADLRTAFTERFEQDRALFTAALSGLDAADAADPETPVLRSWNDALHACWGTATALAAAGSVDEGRLEVARLRSAPLANGVPSPFHRTARTSGVSDRQPYWHIAHRLLLNVLYTSLGCLGVTPLQRYYLCFGVSSAADALLGEDWSQRLERIGRLQDGQVAASA</sequence>
<protein>
    <recommendedName>
        <fullName evidence="3">Thiopeptide-type bacteriocin biosynthesis domain-containing protein</fullName>
    </recommendedName>
</protein>
<keyword evidence="2" id="KW-1185">Reference proteome</keyword>
<accession>A0ABV6VLZ8</accession>
<proteinExistence type="predicted"/>
<evidence type="ECO:0000313" key="1">
    <source>
        <dbReference type="EMBL" id="MFC1414774.1"/>
    </source>
</evidence>
<comment type="caution">
    <text evidence="1">The sequence shown here is derived from an EMBL/GenBank/DDBJ whole genome shotgun (WGS) entry which is preliminary data.</text>
</comment>
<dbReference type="EMBL" id="JBHEZX010000028">
    <property type="protein sequence ID" value="MFC1414774.1"/>
    <property type="molecule type" value="Genomic_DNA"/>
</dbReference>
<dbReference type="RefSeq" id="WP_380518931.1">
    <property type="nucleotide sequence ID" value="NZ_JBHEZX010000028.1"/>
</dbReference>
<name>A0ABV6VLZ8_9ACTN</name>
<gene>
    <name evidence="1" type="ORF">ACEZDG_36495</name>
</gene>
<organism evidence="1 2">
    <name type="scientific">Streptacidiphilus alkalitolerans</name>
    <dbReference type="NCBI Taxonomy" id="3342712"/>
    <lineage>
        <taxon>Bacteria</taxon>
        <taxon>Bacillati</taxon>
        <taxon>Actinomycetota</taxon>
        <taxon>Actinomycetes</taxon>
        <taxon>Kitasatosporales</taxon>
        <taxon>Streptomycetaceae</taxon>
        <taxon>Streptacidiphilus</taxon>
    </lineage>
</organism>
<evidence type="ECO:0000313" key="2">
    <source>
        <dbReference type="Proteomes" id="UP001592582"/>
    </source>
</evidence>